<protein>
    <submittedName>
        <fullName evidence="1">Nuclease</fullName>
    </submittedName>
</protein>
<accession>A0A5D6WKF3</accession>
<evidence type="ECO:0000313" key="1">
    <source>
        <dbReference type="EMBL" id="TYZ27328.1"/>
    </source>
</evidence>
<sequence length="320" mass="36710">MQHNQMPADKLLGFNNPQYDLAAKRILSERAVAAYLLKGTVPEFKEASLGDIADKYIEGDIRVSNVPINPGKTNTVAKPKKIKGLRNEVGDVTEGWTTFDVIFHAVTPETGERIRLIINIEAQKTFSESTLKYILMKRAVFYGSRLISAQKETEFRGSDYSEVKKVYTIWICMESPTDKSVINHYRMAERHLVGKYKEPQENYDLLNIVMVYLAPGPVRNRLLSMLQVIFQETTKTAEEKSEILRKKFDIEVTAEMEKELRTMCNLSEGIYERGMARGIELGEENVVKNLWKKGMGIDFIKEVTNWTEEQIMKVIKKEKA</sequence>
<proteinExistence type="predicted"/>
<dbReference type="EMBL" id="VTOZ01000028">
    <property type="protein sequence ID" value="TYZ27328.1"/>
    <property type="molecule type" value="Genomic_DNA"/>
</dbReference>
<dbReference type="AlphaFoldDB" id="A0A5D6WKF3"/>
<reference evidence="1 2" key="1">
    <citation type="submission" date="2019-08" db="EMBL/GenBank/DDBJ databases">
        <title>Selenomonas sp. mPRGC5 and Selenomonas sp. mPRGC8 isolated from ruminal fluid of dairy goat (Capra hircus).</title>
        <authorList>
            <person name="Poothong S."/>
            <person name="Nuengjamnong C."/>
            <person name="Tanasupawat S."/>
        </authorList>
    </citation>
    <scope>NUCLEOTIDE SEQUENCE [LARGE SCALE GENOMIC DNA]</scope>
    <source>
        <strain evidence="2">mPRGC8</strain>
    </source>
</reference>
<keyword evidence="2" id="KW-1185">Reference proteome</keyword>
<dbReference type="RefSeq" id="WP_149189674.1">
    <property type="nucleotide sequence ID" value="NZ_VTOZ01000028.1"/>
</dbReference>
<gene>
    <name evidence="1" type="ORF">FZ041_11595</name>
</gene>
<evidence type="ECO:0000313" key="2">
    <source>
        <dbReference type="Proteomes" id="UP000322783"/>
    </source>
</evidence>
<comment type="caution">
    <text evidence="1">The sequence shown here is derived from an EMBL/GenBank/DDBJ whole genome shotgun (WGS) entry which is preliminary data.</text>
</comment>
<name>A0A5D6WKF3_9FIRM</name>
<dbReference type="Proteomes" id="UP000322783">
    <property type="component" value="Unassembled WGS sequence"/>
</dbReference>
<organism evidence="1 2">
    <name type="scientific">Selenomonas caprae</name>
    <dbReference type="NCBI Taxonomy" id="2606905"/>
    <lineage>
        <taxon>Bacteria</taxon>
        <taxon>Bacillati</taxon>
        <taxon>Bacillota</taxon>
        <taxon>Negativicutes</taxon>
        <taxon>Selenomonadales</taxon>
        <taxon>Selenomonadaceae</taxon>
        <taxon>Selenomonas</taxon>
    </lineage>
</organism>